<feature type="domain" description="Duffy-antigen binding" evidence="4">
    <location>
        <begin position="107"/>
        <end position="294"/>
    </location>
</feature>
<feature type="domain" description="PfEMP1 CIDRalpha1" evidence="8">
    <location>
        <begin position="494"/>
        <end position="544"/>
    </location>
</feature>
<dbReference type="InterPro" id="IPR054595">
    <property type="entry name" value="DBL_C"/>
</dbReference>
<evidence type="ECO:0000256" key="2">
    <source>
        <dbReference type="SAM" id="MobiDB-lite"/>
    </source>
</evidence>
<dbReference type="InterPro" id="IPR049158">
    <property type="entry name" value="PfEMP1_CIDRalpha1_dom"/>
</dbReference>
<dbReference type="FunFam" id="1.10.1900.40:FF:000001">
    <property type="entry name" value="Erythrocyte membrane protein 1"/>
    <property type="match status" value="1"/>
</dbReference>
<feature type="region of interest" description="Disordered" evidence="2">
    <location>
        <begin position="2663"/>
        <end position="2683"/>
    </location>
</feature>
<dbReference type="Gene3D" id="1.10.1900.40">
    <property type="entry name" value="Acidic terminal segments, variant surface antigen of PfEMP1"/>
    <property type="match status" value="2"/>
</dbReference>
<feature type="region of interest" description="Disordered" evidence="2">
    <location>
        <begin position="1064"/>
        <end position="1085"/>
    </location>
</feature>
<feature type="compositionally biased region" description="Polar residues" evidence="2">
    <location>
        <begin position="1064"/>
        <end position="1073"/>
    </location>
</feature>
<dbReference type="InterPro" id="IPR044932">
    <property type="entry name" value="PfEMP1_ATS_sf"/>
</dbReference>
<dbReference type="FunFam" id="1.10.1900.40:FF:000007">
    <property type="entry name" value="Erythrocyte membrane protein 1"/>
    <property type="match status" value="1"/>
</dbReference>
<feature type="domain" description="Duffy-binding-like" evidence="9">
    <location>
        <begin position="1397"/>
        <end position="1517"/>
    </location>
</feature>
<feature type="region of interest" description="Disordered" evidence="2">
    <location>
        <begin position="2207"/>
        <end position="2319"/>
    </location>
</feature>
<dbReference type="Pfam" id="PF03011">
    <property type="entry name" value="PFEMP"/>
    <property type="match status" value="2"/>
</dbReference>
<evidence type="ECO:0008006" key="12">
    <source>
        <dbReference type="Google" id="ProtNLM"/>
    </source>
</evidence>
<dbReference type="Pfam" id="PF15445">
    <property type="entry name" value="ATS"/>
    <property type="match status" value="1"/>
</dbReference>
<feature type="domain" description="Duffy-binding-like" evidence="3">
    <location>
        <begin position="2062"/>
        <end position="2206"/>
    </location>
</feature>
<dbReference type="KEGG" id="pfd:PFDG_02372"/>
<evidence type="ECO:0000259" key="4">
    <source>
        <dbReference type="Pfam" id="PF05424"/>
    </source>
</evidence>
<evidence type="ECO:0000259" key="6">
    <source>
        <dbReference type="Pfam" id="PF15447"/>
    </source>
</evidence>
<evidence type="ECO:0000313" key="10">
    <source>
        <dbReference type="EMBL" id="KOB86626.1"/>
    </source>
</evidence>
<protein>
    <recommendedName>
        <fullName evidence="12">Erythrocyte membrane protein 1, PfEMP1</fullName>
    </recommendedName>
</protein>
<feature type="region of interest" description="Disordered" evidence="2">
    <location>
        <begin position="703"/>
        <end position="738"/>
    </location>
</feature>
<dbReference type="FunFam" id="1.20.58.830:FF:000005">
    <property type="entry name" value="Erythrocyte membrane protein 1, PfEMP1"/>
    <property type="match status" value="1"/>
</dbReference>
<dbReference type="OrthoDB" id="379185at2759"/>
<accession>A0A0L7M126</accession>
<dbReference type="GO" id="GO:0046789">
    <property type="term" value="F:host cell surface receptor binding"/>
    <property type="evidence" value="ECO:0007669"/>
    <property type="project" value="InterPro"/>
</dbReference>
<dbReference type="Pfam" id="PF15447">
    <property type="entry name" value="NTS"/>
    <property type="match status" value="1"/>
</dbReference>
<dbReference type="OMA" id="SGWINEM"/>
<dbReference type="InterPro" id="IPR042202">
    <property type="entry name" value="Duffy-ag-bd_sf"/>
</dbReference>
<feature type="domain" description="Duffy-binding-like" evidence="9">
    <location>
        <begin position="1804"/>
        <end position="1952"/>
    </location>
</feature>
<dbReference type="Gene3D" id="1.20.58.830">
    <property type="match status" value="4"/>
</dbReference>
<sequence>MASSTTYSSAKDLLEEIGESVQKEAKNQALGRSGSVLHGFLSNATIEGVKNKATKPIQLEYEYHTNVTGGFDKSNPCANRLDVRFSDIYGGQCTDNKINGNDDESGGACAPFRRLFLCDQHLSHMEEHKINDIHNLLLEVSLAAKYEGDSIINNYPDNRDKKEGICTALARSFADIGDIIRGKDLFLGYTKKDEKEKEKVQKNLRRIFNEIYKKMEEPAKSHYSGDSSDFYKLREDWWALNRKEVWKAITCKAKNDAEYFRKKDSDGKHCSVQNCKCVDGDPPTNLDYVPQHLRWFDEWSEEFCRKRKKQLENAKKKCRGENNDKYCSLNGCDCKTTVREKKKFDYQRECNDCMVACDPFVQWIENQELEFLKQKKKYTNEIKKKEPTKKTSHGTINNMYVKEFYEKLEKEHRTVNAFLELLNKEKECKKHPDVGEGKKKYIDFNDNIETFSHTEICEPCPWCGLEKGGPPWKAKNINSCGKKEIISFNDKDTTDISILSTNDENHNILEKLKDFCRNSSNKNIKMEKWRCHYQGTNNDNCILQDDNTVKRDQRIMPYEAFFSRWLTRMLDDSIKWRTELNRCIKSGDKTACMKWCINPCECFERWVEQKQKEWISIEHHFDQQANIKPEQRYVFLKIFLQIFFMDKIKKAYGENKVNELNEKLNKLDAQKVTEDTEHSEDAIKILLGHEFDEAQSCLKTHEKDECLDEDSEDEEEEKDRVKDNPCANPNGGNNKQRPIVTKIAKQMHRVAKKKMLQNTRGSGGISKLRADASKGTYKRGGDGSKLKGDNICNISTSHSNATGESNEPCNGKNEERFKIGKDWSQGKDIGTNVEVFMPPRRQHICTSNLEYLETKDKPHNGNDGADKVNHSFLGDVLLSAKKEGDFIVEKLRSDKSAICNAMKYSFADIGDIIRGKDMWADEKGMSNLRVYLQRIFSKIKEKVPQKYKDGTEHKELRSDWWEANRSQVWDAMQCALKSGNEIQCNNHAPYDDYIPQRLRWMTEWSEWFCKMQKKEYEDLDRACNVCKARITASVDGGIGAYGHAVHEKDKPVVQFLQELQKVTGDTNDKSASQRSKRSAPGVTALTPNTDVYSTAAGYIHQEVPHMECQVQTQFCKKKHGETPPTGTNDTDAPYTFKQPPPDYETACKCNERHVPVVPPKKEDACDIVKPILDKNNGTSAIHGCEPKREPFVWKCESSEFKDKQEGPCMPPRRQKLCINDLKVLKDQSDANKQDLKKAFIKCAAKEIHFLWKKYKDDNKNKTPKDATTIVDPDNELKNGNIPEDFKRQMFYTFGDYRDLCSGNDLGDSNDTKDISTTVSTILNGKNVAISIAPDKWWDLNGEDIWKGMLCALEKASGDKVTLTDKPQYAYSTIKFSGNQTTLEEFTTRPQFLRWMTEWGEHFCREQKKEYNELVNECGSCTVDDTGNTCNGECGMCHKQCQVYKNWLQTWKGHYNKQKERYAKVKSTSPYNNDNDVNKSTHAYEYLNKKLEKICQNGITSVNCESTCMKYPSIKNGVNMPASLDDTPNEYKDRCTCQDAPPPVSAPQEPESPKEEACEIVKKLFDDKDGKHYEEACNLKYEGKKEKHTRWDCRTSKFKSGQEEGACMSPRRQKLYIHKLENFSGGKSPQTELRKVFIESAAIETLFLWHKYKKDKKKEKEEKPTDEEGYILPDDEDIQKELDSGKIPEDFVSQMFYTFGDYRDLCLGKDISKDVGNVENNINNVFTNSGKPAGFINDQERKNWWEIIKEDVWKGMLCSLSYDTNERKFKETTYTQLTDNYKYEKQKSNLEEFAKKPQFIRWLEEWGEEFCRKRTHKLAKAKKECRGEYEGEKYCSADGHHCTEKKLRYNDMFADLYCLDCQKECRKYSEWIEKKVEEFYNQKNKYEKEIQNVRKSSNNDDDQKFYQKLKEKDYSSVESFLESLNHGKQRQGNKDGKNKIDFKKYHETFGHAEYCKTCPLYGVNCNSGECKDITEDHFKRNNVLEGINIINKKSTSIDVEMIDRRGQYIQEHLKNPFKKSYLLKSVRDQKWICSFINDKMDVCKLDTFKENIDTDERITFKVFLERWLKDFLEGYNKSKKKIDLCTIKEENKCIEGCKGKCEYVGKWVEKKTTEWGKIKEHFNKQDRGKEYHIAYKVRSCFEKKPLLSDFRKAMKGVKDIRGFENIGECDDNECYNRFITRIDHDFITELLRSLNQKIKFCKDKHNETIPNTCVPSPPDEDQDDFDEYEESPEDDTSTTSVVPKFCEQFVIPPKPEVPPPKVPEAPKNQEEEKTKGDEEKPESLPDHVDTDSSPDEDILPPSERPLPAPKPKTKRRRPREVTHSILPEMVSISAFPLSVGIAFAALSYFLLKKKTKSTIDLLRVIDIPKGEYGIPTSKSKNRYIPYASDRYKGKTYIYMEGDESDDYTYIGDISSSDITSSESEYEDIDINNIYPYKSPKYKTLIDVVLEPSKRDTFNTQSDIPSDTSTNKFTDNEWNQLKQDFISNILQSTQMDLPNENIIDDFMDKGIQPNNLILDVNMPEKPFITSIHDRDLHNGEEVTYNINFDVSKNINEITNTTDDSKYVSNNIYSGIDLINDSLNSDQHVDIYDELLKRKENEIFGTNHTKHTTTNSIAKQTHTDPILNQLDLFHKWLDRHRNMCEQWNKNKKEELLDKLKEEWNKKSNNNSDLTHTSSNIPSGENSIKNVLNTDVSIQIDMDDPKPINEFTNMDNIIDNLEKNSEPYYDIDEDDIIYFDIDDEKTPMYHNNMDNNKSNVPTKVQIEMNVINKQELFQEEFPISDIWNI</sequence>
<dbReference type="InterPro" id="IPR041480">
    <property type="entry name" value="CIDR1_gamma"/>
</dbReference>
<dbReference type="Gene3D" id="1.20.1310.20">
    <property type="entry name" value="Duffy-antigen binding domain"/>
    <property type="match status" value="4"/>
</dbReference>
<reference evidence="11" key="2">
    <citation type="submission" date="2006-09" db="EMBL/GenBank/DDBJ databases">
        <title>The genome sequence of Plasmodium falciparum Dd2.</title>
        <authorList>
            <consortium name="The Broad Institute Genome Sequencing Platform"/>
            <person name="Birren B."/>
            <person name="Lander E."/>
            <person name="Galagan J."/>
            <person name="Nusbaum C."/>
            <person name="Devon K."/>
            <person name="Henn M."/>
            <person name="Jaffe D."/>
            <person name="Butler J."/>
            <person name="Alvarez P."/>
            <person name="Gnerre S."/>
            <person name="Grabherr M."/>
            <person name="Kleber M."/>
            <person name="Mauceli E."/>
            <person name="Brockman W."/>
            <person name="MacCallum I.A."/>
            <person name="Rounsley S."/>
            <person name="Young S."/>
            <person name="LaButti K."/>
            <person name="Pushparaj V."/>
            <person name="DeCaprio D."/>
            <person name="Crawford M."/>
            <person name="Koehrsen M."/>
            <person name="Engels R."/>
            <person name="Montgomery P."/>
            <person name="Pearson M."/>
            <person name="Howarth C."/>
            <person name="Larson L."/>
            <person name="Luoma S."/>
            <person name="White J."/>
            <person name="Kodira C."/>
            <person name="Zeng Q."/>
            <person name="O'Leary S."/>
            <person name="Yandava C."/>
            <person name="Alvarado L."/>
            <person name="Wirth D."/>
            <person name="Volkman S."/>
            <person name="Hartl D."/>
        </authorList>
    </citation>
    <scope>NUCLEOTIDE SEQUENCE [LARGE SCALE GENOMIC DNA]</scope>
</reference>
<evidence type="ECO:0000259" key="5">
    <source>
        <dbReference type="Pfam" id="PF15445"/>
    </source>
</evidence>
<dbReference type="EMBL" id="DS016334">
    <property type="protein sequence ID" value="KOB86626.1"/>
    <property type="molecule type" value="Genomic_DNA"/>
</dbReference>
<feature type="domain" description="Duffy-antigen binding" evidence="4">
    <location>
        <begin position="835"/>
        <end position="999"/>
    </location>
</feature>
<gene>
    <name evidence="10" type="ORF">PFDG_02372</name>
</gene>
<dbReference type="Gene3D" id="1.20.58.1930">
    <property type="match status" value="2"/>
</dbReference>
<evidence type="ECO:0000259" key="7">
    <source>
        <dbReference type="Pfam" id="PF18562"/>
    </source>
</evidence>
<feature type="compositionally biased region" description="Basic and acidic residues" evidence="2">
    <location>
        <begin position="2266"/>
        <end position="2289"/>
    </location>
</feature>
<dbReference type="InterPro" id="IPR008602">
    <property type="entry name" value="Duffy-antigen-binding"/>
</dbReference>
<feature type="domain" description="Cysteine-rich interdomain region 1 gamma" evidence="7">
    <location>
        <begin position="1993"/>
        <end position="2045"/>
    </location>
</feature>
<proteinExistence type="predicted"/>
<dbReference type="SUPFAM" id="SSF140924">
    <property type="entry name" value="Duffy binding domain-like"/>
    <property type="match status" value="6"/>
</dbReference>
<feature type="domain" description="Duffy-binding-like" evidence="3">
    <location>
        <begin position="561"/>
        <end position="704"/>
    </location>
</feature>
<evidence type="ECO:0000259" key="3">
    <source>
        <dbReference type="Pfam" id="PF03011"/>
    </source>
</evidence>
<evidence type="ECO:0000259" key="8">
    <source>
        <dbReference type="Pfam" id="PF21807"/>
    </source>
</evidence>
<keyword evidence="1" id="KW-0175">Coiled coil</keyword>
<evidence type="ECO:0000259" key="9">
    <source>
        <dbReference type="Pfam" id="PF22672"/>
    </source>
</evidence>
<evidence type="ECO:0000313" key="11">
    <source>
        <dbReference type="Proteomes" id="UP000054282"/>
    </source>
</evidence>
<feature type="compositionally biased region" description="Pro residues" evidence="2">
    <location>
        <begin position="2251"/>
        <end position="2262"/>
    </location>
</feature>
<name>A0A0L7M126_PLAF4</name>
<dbReference type="Pfam" id="PF22672">
    <property type="entry name" value="DBL_C"/>
    <property type="match status" value="3"/>
</dbReference>
<dbReference type="InterPro" id="IPR029211">
    <property type="entry name" value="PfEMP1_ATS"/>
</dbReference>
<feature type="compositionally biased region" description="Polar residues" evidence="2">
    <location>
        <begin position="2669"/>
        <end position="2683"/>
    </location>
</feature>
<dbReference type="Pfam" id="PF21807">
    <property type="entry name" value="PfEMP1_CIDRalpha1_dom"/>
    <property type="match status" value="1"/>
</dbReference>
<dbReference type="InterPro" id="IPR029210">
    <property type="entry name" value="PfEMP1_NTS"/>
</dbReference>
<feature type="domain" description="Plasmodium falciparum erythrocyte membrane protein-1 N-terminal segment" evidence="6">
    <location>
        <begin position="9"/>
        <end position="45"/>
    </location>
</feature>
<dbReference type="Proteomes" id="UP000054282">
    <property type="component" value="Unassembled WGS sequence"/>
</dbReference>
<feature type="compositionally biased region" description="Acidic residues" evidence="2">
    <location>
        <begin position="705"/>
        <end position="717"/>
    </location>
</feature>
<dbReference type="Pfam" id="PF18562">
    <property type="entry name" value="CIDR1_gamma"/>
    <property type="match status" value="1"/>
</dbReference>
<dbReference type="InterPro" id="IPR004258">
    <property type="entry name" value="DBL"/>
</dbReference>
<feature type="compositionally biased region" description="Acidic residues" evidence="2">
    <location>
        <begin position="2217"/>
        <end position="2235"/>
    </location>
</feature>
<evidence type="ECO:0000256" key="1">
    <source>
        <dbReference type="SAM" id="Coils"/>
    </source>
</evidence>
<dbReference type="GO" id="GO:0016020">
    <property type="term" value="C:membrane"/>
    <property type="evidence" value="ECO:0007669"/>
    <property type="project" value="InterPro"/>
</dbReference>
<feature type="domain" description="Duffy-antigen binding" evidence="4">
    <location>
        <begin position="1206"/>
        <end position="1375"/>
    </location>
</feature>
<organism evidence="10 11">
    <name type="scientific">Plasmodium falciparum (isolate Dd2)</name>
    <dbReference type="NCBI Taxonomy" id="57267"/>
    <lineage>
        <taxon>Eukaryota</taxon>
        <taxon>Sar</taxon>
        <taxon>Alveolata</taxon>
        <taxon>Apicomplexa</taxon>
        <taxon>Aconoidasida</taxon>
        <taxon>Haemosporida</taxon>
        <taxon>Plasmodiidae</taxon>
        <taxon>Plasmodium</taxon>
        <taxon>Plasmodium (Laverania)</taxon>
    </lineage>
</organism>
<dbReference type="FunFam" id="1.20.58.830:FF:000002">
    <property type="entry name" value="Erythrocyte membrane protein 1, PfEMP1"/>
    <property type="match status" value="1"/>
</dbReference>
<feature type="domain" description="Duffy-binding-like" evidence="9">
    <location>
        <begin position="298"/>
        <end position="455"/>
    </location>
</feature>
<dbReference type="Pfam" id="PF05424">
    <property type="entry name" value="Duffy_binding"/>
    <property type="match status" value="4"/>
</dbReference>
<feature type="coiled-coil region" evidence="1">
    <location>
        <begin position="650"/>
        <end position="677"/>
    </location>
</feature>
<reference evidence="11" key="1">
    <citation type="submission" date="2006-09" db="EMBL/GenBank/DDBJ databases">
        <title>Annotation of Plasmodium falciparum Dd2.</title>
        <authorList>
            <consortium name="The Broad Institute Genome Sequencing Platform"/>
            <person name="Volkman S.K."/>
            <person name="Neafsey D.E."/>
            <person name="Dash A.P."/>
            <person name="Chitnis C.E."/>
            <person name="Hartl D.L."/>
            <person name="Young S.K."/>
            <person name="Zeng Q."/>
            <person name="Koehrsen M."/>
            <person name="Alvarado L."/>
            <person name="Berlin A."/>
            <person name="Borenstein D."/>
            <person name="Chapman S.B."/>
            <person name="Chen Z."/>
            <person name="Engels R."/>
            <person name="Freedman E."/>
            <person name="Gellesch M."/>
            <person name="Goldberg J."/>
            <person name="Griggs A."/>
            <person name="Gujja S."/>
            <person name="Heilman E.R."/>
            <person name="Heiman D.I."/>
            <person name="Howarth C."/>
            <person name="Jen D."/>
            <person name="Larson L."/>
            <person name="Mehta T."/>
            <person name="Neiman D."/>
            <person name="Park D."/>
            <person name="Pearson M."/>
            <person name="Roberts A."/>
            <person name="Saif S."/>
            <person name="Shea T."/>
            <person name="Shenoy N."/>
            <person name="Sisk P."/>
            <person name="Stolte C."/>
            <person name="Sykes S."/>
            <person name="Walk T."/>
            <person name="White J."/>
            <person name="Yandava C."/>
            <person name="Haas B."/>
            <person name="Henn M.R."/>
            <person name="Nusbaum C."/>
            <person name="Birren B."/>
        </authorList>
    </citation>
    <scope>NUCLEOTIDE SEQUENCE [LARGE SCALE GENOMIC DNA]</scope>
</reference>
<feature type="domain" description="Plasmodium falciparum erythrocyte membrane protein 1 acidic terminal segment" evidence="5">
    <location>
        <begin position="2334"/>
        <end position="2785"/>
    </location>
</feature>
<feature type="domain" description="Duffy-antigen binding" evidence="4">
    <location>
        <begin position="1604"/>
        <end position="1780"/>
    </location>
</feature>